<dbReference type="Pfam" id="PF13271">
    <property type="entry name" value="DUF4062"/>
    <property type="match status" value="1"/>
</dbReference>
<feature type="domain" description="DUF4062" evidence="1">
    <location>
        <begin position="7"/>
        <end position="83"/>
    </location>
</feature>
<evidence type="ECO:0000313" key="2">
    <source>
        <dbReference type="EMBL" id="UFP96437.1"/>
    </source>
</evidence>
<accession>A0ABY3PRU9</accession>
<dbReference type="EMBL" id="CP063845">
    <property type="protein sequence ID" value="UFP96437.1"/>
    <property type="molecule type" value="Genomic_DNA"/>
</dbReference>
<dbReference type="Proteomes" id="UP001054846">
    <property type="component" value="Chromosome"/>
</dbReference>
<dbReference type="RefSeq" id="WP_230843675.1">
    <property type="nucleotide sequence ID" value="NZ_CP063845.1"/>
</dbReference>
<reference evidence="2 3" key="1">
    <citation type="journal article" date="2021" name="Genome Biol. Evol.">
        <title>Complete Genome Sequencing of a Novel Gloeobacter Species from a Waterfall Cave in Mexico.</title>
        <authorList>
            <person name="Saw J.H."/>
            <person name="Cardona T."/>
            <person name="Montejano G."/>
        </authorList>
    </citation>
    <scope>NUCLEOTIDE SEQUENCE [LARGE SCALE GENOMIC DNA]</scope>
    <source>
        <strain evidence="2">MG652769</strain>
    </source>
</reference>
<name>A0ABY3PRU9_9CYAN</name>
<proteinExistence type="predicted"/>
<evidence type="ECO:0000259" key="1">
    <source>
        <dbReference type="Pfam" id="PF13271"/>
    </source>
</evidence>
<organism evidence="2 3">
    <name type="scientific">Gloeobacter morelensis MG652769</name>
    <dbReference type="NCBI Taxonomy" id="2781736"/>
    <lineage>
        <taxon>Bacteria</taxon>
        <taxon>Bacillati</taxon>
        <taxon>Cyanobacteriota</taxon>
        <taxon>Cyanophyceae</taxon>
        <taxon>Gloeobacterales</taxon>
        <taxon>Gloeobacteraceae</taxon>
        <taxon>Gloeobacter</taxon>
        <taxon>Gloeobacter morelensis</taxon>
    </lineage>
</organism>
<protein>
    <submittedName>
        <fullName evidence="2">DUF4062 domain-containing protein</fullName>
    </submittedName>
</protein>
<gene>
    <name evidence="2" type="ORF">ISF26_09590</name>
</gene>
<evidence type="ECO:0000313" key="3">
    <source>
        <dbReference type="Proteomes" id="UP001054846"/>
    </source>
</evidence>
<sequence length="172" mass="19667">MPSFHVRVFVSSTWLDLQPERQAIEQTLQRFHETKFNGMEHFGSRDETTRAASLSEVDKSDLYVGVIGSRYGSGITEAEYRRARERRLPCFIYCKEDSAVAGKWQEADLAKAEKLTALVKELRSNHTITTFTQPDELAVSLAVDLHRWLFEEYLAPRLQIASERGDIQTLTG</sequence>
<keyword evidence="3" id="KW-1185">Reference proteome</keyword>
<dbReference type="InterPro" id="IPR025139">
    <property type="entry name" value="DUF4062"/>
</dbReference>